<dbReference type="EMBL" id="JBHRZF010000028">
    <property type="protein sequence ID" value="MFC3859779.1"/>
    <property type="molecule type" value="Genomic_DNA"/>
</dbReference>
<feature type="transmembrane region" description="Helical" evidence="6">
    <location>
        <begin position="90"/>
        <end position="109"/>
    </location>
</feature>
<gene>
    <name evidence="7" type="ORF">ACFOPQ_03250</name>
</gene>
<feature type="transmembrane region" description="Helical" evidence="6">
    <location>
        <begin position="185"/>
        <end position="203"/>
    </location>
</feature>
<sequence length="417" mass="47442">MLLGQLKPMLGVNRLPLQAKLIAGNLFNNLVSLVIVFFAAKLMTHAEYFKVGIITTIVATYSIILDFGFNTSLVKFSIEDKDFRYKAFSSVLIIKLLLTLIISLAVVTLNTKSLFPGISVSELVWSIWFGWALSVWTSLRAFNQADGSLEKSVRRIYFYAVSRVTLAILFLYLQQINALSLNLTLYFIPLFLAGIFDAIFIVKSSNLKLFTDLDRERLVRAFKYGLPVWLSAILYIILTRILVIYEANIGDKMTSSSFNLALSYVAFVSLLNDSFRYILLPKAVSSKNKNSILDNWHSINQKVPLLFALLILSLIIFAIFNYIIFERKYPHSTIFLIVIYLSYSINSIIGIYNIFAHSISNPKIDFISNIIRTVLLFIILIFIKPNALISVILFGIILVTTEILGHVFLRRNILRIQ</sequence>
<evidence type="ECO:0000256" key="1">
    <source>
        <dbReference type="ARBA" id="ARBA00004651"/>
    </source>
</evidence>
<keyword evidence="2" id="KW-1003">Cell membrane</keyword>
<feature type="transmembrane region" description="Helical" evidence="6">
    <location>
        <begin position="21"/>
        <end position="42"/>
    </location>
</feature>
<keyword evidence="3 6" id="KW-0812">Transmembrane</keyword>
<keyword evidence="8" id="KW-1185">Reference proteome</keyword>
<reference evidence="8" key="1">
    <citation type="journal article" date="2019" name="Int. J. Syst. Evol. Microbiol.">
        <title>The Global Catalogue of Microorganisms (GCM) 10K type strain sequencing project: providing services to taxonomists for standard genome sequencing and annotation.</title>
        <authorList>
            <consortium name="The Broad Institute Genomics Platform"/>
            <consortium name="The Broad Institute Genome Sequencing Center for Infectious Disease"/>
            <person name="Wu L."/>
            <person name="Ma J."/>
        </authorList>
    </citation>
    <scope>NUCLEOTIDE SEQUENCE [LARGE SCALE GENOMIC DNA]</scope>
    <source>
        <strain evidence="8">CCTCC AB 2013263</strain>
    </source>
</reference>
<dbReference type="Pfam" id="PF01943">
    <property type="entry name" value="Polysacc_synt"/>
    <property type="match status" value="1"/>
</dbReference>
<evidence type="ECO:0000256" key="6">
    <source>
        <dbReference type="SAM" id="Phobius"/>
    </source>
</evidence>
<name>A0ABV8A273_9DEIO</name>
<feature type="transmembrane region" description="Helical" evidence="6">
    <location>
        <begin position="366"/>
        <end position="383"/>
    </location>
</feature>
<feature type="transmembrane region" description="Helical" evidence="6">
    <location>
        <begin position="257"/>
        <end position="279"/>
    </location>
</feature>
<dbReference type="InterPro" id="IPR002797">
    <property type="entry name" value="Polysacc_synth"/>
</dbReference>
<feature type="transmembrane region" description="Helical" evidence="6">
    <location>
        <begin position="48"/>
        <end position="69"/>
    </location>
</feature>
<feature type="transmembrane region" description="Helical" evidence="6">
    <location>
        <begin position="156"/>
        <end position="173"/>
    </location>
</feature>
<dbReference type="InterPro" id="IPR050833">
    <property type="entry name" value="Poly_Biosynth_Transport"/>
</dbReference>
<evidence type="ECO:0000313" key="8">
    <source>
        <dbReference type="Proteomes" id="UP001595748"/>
    </source>
</evidence>
<keyword evidence="4 6" id="KW-1133">Transmembrane helix</keyword>
<comment type="subcellular location">
    <subcellularLocation>
        <location evidence="1">Cell membrane</location>
        <topology evidence="1">Multi-pass membrane protein</topology>
    </subcellularLocation>
</comment>
<evidence type="ECO:0000256" key="2">
    <source>
        <dbReference type="ARBA" id="ARBA00022475"/>
    </source>
</evidence>
<comment type="caution">
    <text evidence="7">The sequence shown here is derived from an EMBL/GenBank/DDBJ whole genome shotgun (WGS) entry which is preliminary data.</text>
</comment>
<dbReference type="Proteomes" id="UP001595748">
    <property type="component" value="Unassembled WGS sequence"/>
</dbReference>
<evidence type="ECO:0000256" key="5">
    <source>
        <dbReference type="ARBA" id="ARBA00023136"/>
    </source>
</evidence>
<feature type="transmembrane region" description="Helical" evidence="6">
    <location>
        <begin position="389"/>
        <end position="409"/>
    </location>
</feature>
<organism evidence="7 8">
    <name type="scientific">Deinococcus antarcticus</name>
    <dbReference type="NCBI Taxonomy" id="1298767"/>
    <lineage>
        <taxon>Bacteria</taxon>
        <taxon>Thermotogati</taxon>
        <taxon>Deinococcota</taxon>
        <taxon>Deinococci</taxon>
        <taxon>Deinococcales</taxon>
        <taxon>Deinococcaceae</taxon>
        <taxon>Deinococcus</taxon>
    </lineage>
</organism>
<feature type="transmembrane region" description="Helical" evidence="6">
    <location>
        <begin position="115"/>
        <end position="136"/>
    </location>
</feature>
<dbReference type="PANTHER" id="PTHR30250:SF11">
    <property type="entry name" value="O-ANTIGEN TRANSPORTER-RELATED"/>
    <property type="match status" value="1"/>
</dbReference>
<evidence type="ECO:0000256" key="3">
    <source>
        <dbReference type="ARBA" id="ARBA00022692"/>
    </source>
</evidence>
<dbReference type="RefSeq" id="WP_380075940.1">
    <property type="nucleotide sequence ID" value="NZ_JBHRZF010000028.1"/>
</dbReference>
<evidence type="ECO:0000256" key="4">
    <source>
        <dbReference type="ARBA" id="ARBA00022989"/>
    </source>
</evidence>
<feature type="transmembrane region" description="Helical" evidence="6">
    <location>
        <begin position="331"/>
        <end position="354"/>
    </location>
</feature>
<feature type="transmembrane region" description="Helical" evidence="6">
    <location>
        <begin position="305"/>
        <end position="325"/>
    </location>
</feature>
<protein>
    <submittedName>
        <fullName evidence="7">Oligosaccharide flippase family protein</fullName>
    </submittedName>
</protein>
<proteinExistence type="predicted"/>
<feature type="transmembrane region" description="Helical" evidence="6">
    <location>
        <begin position="224"/>
        <end position="245"/>
    </location>
</feature>
<accession>A0ABV8A273</accession>
<dbReference type="PANTHER" id="PTHR30250">
    <property type="entry name" value="PST FAMILY PREDICTED COLANIC ACID TRANSPORTER"/>
    <property type="match status" value="1"/>
</dbReference>
<keyword evidence="5 6" id="KW-0472">Membrane</keyword>
<evidence type="ECO:0000313" key="7">
    <source>
        <dbReference type="EMBL" id="MFC3859779.1"/>
    </source>
</evidence>